<evidence type="ECO:0000256" key="2">
    <source>
        <dbReference type="ARBA" id="ARBA00022837"/>
    </source>
</evidence>
<proteinExistence type="predicted"/>
<feature type="domain" description="EF-hand" evidence="5">
    <location>
        <begin position="47"/>
        <end position="82"/>
    </location>
</feature>
<dbReference type="Pfam" id="PF13499">
    <property type="entry name" value="EF-hand_7"/>
    <property type="match status" value="1"/>
</dbReference>
<dbReference type="CDD" id="cd00051">
    <property type="entry name" value="EFh"/>
    <property type="match status" value="1"/>
</dbReference>
<evidence type="ECO:0000259" key="5">
    <source>
        <dbReference type="PROSITE" id="PS50222"/>
    </source>
</evidence>
<dbReference type="SMART" id="SM00054">
    <property type="entry name" value="EFh"/>
    <property type="match status" value="2"/>
</dbReference>
<comment type="caution">
    <text evidence="6">The sequence shown here is derived from an EMBL/GenBank/DDBJ whole genome shotgun (WGS) entry which is preliminary data.</text>
</comment>
<keyword evidence="4" id="KW-0812">Transmembrane</keyword>
<dbReference type="SUPFAM" id="SSF47473">
    <property type="entry name" value="EF-hand"/>
    <property type="match status" value="1"/>
</dbReference>
<dbReference type="PANTHER" id="PTHR34741:SF1">
    <property type="entry name" value="PGG DOMAIN-CONTAINING PROTEIN"/>
    <property type="match status" value="1"/>
</dbReference>
<protein>
    <recommendedName>
        <fullName evidence="5">EF-hand domain-containing protein</fullName>
    </recommendedName>
</protein>
<evidence type="ECO:0000256" key="4">
    <source>
        <dbReference type="SAM" id="Phobius"/>
    </source>
</evidence>
<evidence type="ECO:0000256" key="3">
    <source>
        <dbReference type="SAM" id="MobiDB-lite"/>
    </source>
</evidence>
<evidence type="ECO:0000313" key="7">
    <source>
        <dbReference type="Proteomes" id="UP001162972"/>
    </source>
</evidence>
<feature type="region of interest" description="Disordered" evidence="3">
    <location>
        <begin position="114"/>
        <end position="135"/>
    </location>
</feature>
<keyword evidence="2" id="KW-0106">Calcium</keyword>
<keyword evidence="1" id="KW-0677">Repeat</keyword>
<dbReference type="InterPro" id="IPR018247">
    <property type="entry name" value="EF_Hand_1_Ca_BS"/>
</dbReference>
<feature type="transmembrane region" description="Helical" evidence="4">
    <location>
        <begin position="210"/>
        <end position="231"/>
    </location>
</feature>
<reference evidence="6 7" key="1">
    <citation type="journal article" date="2023" name="Int. J. Mol. Sci.">
        <title>De Novo Assembly and Annotation of 11 Diverse Shrub Willow (Salix) Genomes Reveals Novel Gene Organization in Sex-Linked Regions.</title>
        <authorList>
            <person name="Hyden B."/>
            <person name="Feng K."/>
            <person name="Yates T.B."/>
            <person name="Jawdy S."/>
            <person name="Cereghino C."/>
            <person name="Smart L.B."/>
            <person name="Muchero W."/>
        </authorList>
    </citation>
    <scope>NUCLEOTIDE SEQUENCE [LARGE SCALE GENOMIC DNA]</scope>
    <source>
        <tissue evidence="6">Shoot tip</tissue>
    </source>
</reference>
<accession>A0AAD6JDN3</accession>
<dbReference type="PANTHER" id="PTHR34741">
    <property type="entry name" value="IMAP FAMILY MEMBER 1, PUTATIVE-RELATED"/>
    <property type="match status" value="1"/>
</dbReference>
<dbReference type="AlphaFoldDB" id="A0AAD6JDN3"/>
<feature type="transmembrane region" description="Helical" evidence="4">
    <location>
        <begin position="243"/>
        <end position="263"/>
    </location>
</feature>
<dbReference type="PROSITE" id="PS00018">
    <property type="entry name" value="EF_HAND_1"/>
    <property type="match status" value="2"/>
</dbReference>
<dbReference type="Proteomes" id="UP001162972">
    <property type="component" value="Chromosome 4"/>
</dbReference>
<keyword evidence="7" id="KW-1185">Reference proteome</keyword>
<keyword evidence="4" id="KW-1133">Transmembrane helix</keyword>
<keyword evidence="4" id="KW-0472">Membrane</keyword>
<dbReference type="PROSITE" id="PS50222">
    <property type="entry name" value="EF_HAND_2"/>
    <property type="match status" value="2"/>
</dbReference>
<evidence type="ECO:0000256" key="1">
    <source>
        <dbReference type="ARBA" id="ARBA00022737"/>
    </source>
</evidence>
<dbReference type="Gene3D" id="1.10.238.10">
    <property type="entry name" value="EF-hand"/>
    <property type="match status" value="1"/>
</dbReference>
<organism evidence="6 7">
    <name type="scientific">Salix udensis</name>
    <dbReference type="NCBI Taxonomy" id="889485"/>
    <lineage>
        <taxon>Eukaryota</taxon>
        <taxon>Viridiplantae</taxon>
        <taxon>Streptophyta</taxon>
        <taxon>Embryophyta</taxon>
        <taxon>Tracheophyta</taxon>
        <taxon>Spermatophyta</taxon>
        <taxon>Magnoliopsida</taxon>
        <taxon>eudicotyledons</taxon>
        <taxon>Gunneridae</taxon>
        <taxon>Pentapetalae</taxon>
        <taxon>rosids</taxon>
        <taxon>fabids</taxon>
        <taxon>Malpighiales</taxon>
        <taxon>Salicaceae</taxon>
        <taxon>Saliceae</taxon>
        <taxon>Salix</taxon>
    </lineage>
</organism>
<dbReference type="EMBL" id="JAPFFJ010000018">
    <property type="protein sequence ID" value="KAJ6402304.1"/>
    <property type="molecule type" value="Genomic_DNA"/>
</dbReference>
<sequence>MTRSKTPTAFGSMDDIRKIFTKFDKNGDGKISCNEVVENLSELGTKISQAEVQSIMQEFDKDGDGYIDLDEFVDFIQNGGLGDSGGNDGKELRDAFYFYSLDFNTMAPEMFQQPLQPLDPSQTPPPSSSIDLESQLPETQAQTSLALAQEISPTPQRPSPAINEQQINGVTVKQISLEWPNIIMAFCFEAAIQISLQYEKTQQSKLPLAFYLRSLSILLTFVSLLSSQLISKKFPGPSKVLEKVAIFLATFAFFTAIATPFALPLS</sequence>
<dbReference type="InterPro" id="IPR011992">
    <property type="entry name" value="EF-hand-dom_pair"/>
</dbReference>
<name>A0AAD6JDN3_9ROSI</name>
<dbReference type="FunFam" id="1.10.238.10:FF:000003">
    <property type="entry name" value="Calmodulin A"/>
    <property type="match status" value="1"/>
</dbReference>
<feature type="domain" description="EF-hand" evidence="5">
    <location>
        <begin position="11"/>
        <end position="46"/>
    </location>
</feature>
<gene>
    <name evidence="6" type="ORF">OIU84_014403</name>
</gene>
<evidence type="ECO:0000313" key="6">
    <source>
        <dbReference type="EMBL" id="KAJ6402304.1"/>
    </source>
</evidence>
<dbReference type="InterPro" id="IPR002048">
    <property type="entry name" value="EF_hand_dom"/>
</dbReference>
<dbReference type="GO" id="GO:0005509">
    <property type="term" value="F:calcium ion binding"/>
    <property type="evidence" value="ECO:0007669"/>
    <property type="project" value="InterPro"/>
</dbReference>